<comment type="function">
    <text evidence="12">Glucanases play a role in cell expansion during growth, in cell-cell fusion during mating, and in spore release during sporulation. This enzyme may be involved in beta-glucan degradation. Active on laminarin and lichenan.</text>
</comment>
<evidence type="ECO:0000256" key="14">
    <source>
        <dbReference type="ARBA" id="ARBA00043078"/>
    </source>
</evidence>
<dbReference type="GO" id="GO:0000272">
    <property type="term" value="P:polysaccharide catabolic process"/>
    <property type="evidence" value="ECO:0007669"/>
    <property type="project" value="UniProtKB-KW"/>
</dbReference>
<comment type="catalytic activity">
    <reaction evidence="1">
        <text>Hydrolysis of (1-&gt;3)-beta-D-glucosidic linkages in (1-&gt;3)-beta-D-glucans.</text>
        <dbReference type="EC" id="3.2.1.39"/>
    </reaction>
</comment>
<evidence type="ECO:0000256" key="1">
    <source>
        <dbReference type="ARBA" id="ARBA00000382"/>
    </source>
</evidence>
<dbReference type="AlphaFoldDB" id="A0AAW0CHU3"/>
<comment type="similarity">
    <text evidence="3">Belongs to the glycosyl hydrolase 17 family.</text>
</comment>
<keyword evidence="11" id="KW-0624">Polysaccharide degradation</keyword>
<evidence type="ECO:0000256" key="10">
    <source>
        <dbReference type="ARBA" id="ARBA00023316"/>
    </source>
</evidence>
<evidence type="ECO:0000256" key="8">
    <source>
        <dbReference type="ARBA" id="ARBA00023180"/>
    </source>
</evidence>
<comment type="caution">
    <text evidence="15">The sequence shown here is derived from an EMBL/GenBank/DDBJ whole genome shotgun (WGS) entry which is preliminary data.</text>
</comment>
<dbReference type="PANTHER" id="PTHR16631:SF17">
    <property type="entry name" value="GLUCAN ENDO-1,3-BETA-GLUCOSIDASE BTGC"/>
    <property type="match status" value="1"/>
</dbReference>
<dbReference type="GO" id="GO:0005576">
    <property type="term" value="C:extracellular region"/>
    <property type="evidence" value="ECO:0007669"/>
    <property type="project" value="TreeGrafter"/>
</dbReference>
<dbReference type="GO" id="GO:0009277">
    <property type="term" value="C:fungal-type cell wall"/>
    <property type="evidence" value="ECO:0007669"/>
    <property type="project" value="TreeGrafter"/>
</dbReference>
<reference evidence="15 16" key="1">
    <citation type="submission" date="2024-01" db="EMBL/GenBank/DDBJ databases">
        <title>A draft genome for a cacao thread blight-causing isolate of Paramarasmius palmivorus.</title>
        <authorList>
            <person name="Baruah I.K."/>
            <person name="Bukari Y."/>
            <person name="Amoako-Attah I."/>
            <person name="Meinhardt L.W."/>
            <person name="Bailey B.A."/>
            <person name="Cohen S.P."/>
        </authorList>
    </citation>
    <scope>NUCLEOTIDE SEQUENCE [LARGE SCALE GENOMIC DNA]</scope>
    <source>
        <strain evidence="15 16">GH-12</strain>
    </source>
</reference>
<evidence type="ECO:0000256" key="4">
    <source>
        <dbReference type="ARBA" id="ARBA00012780"/>
    </source>
</evidence>
<keyword evidence="5" id="KW-1003">Cell membrane</keyword>
<evidence type="ECO:0000256" key="11">
    <source>
        <dbReference type="ARBA" id="ARBA00023326"/>
    </source>
</evidence>
<dbReference type="GO" id="GO:0042973">
    <property type="term" value="F:glucan endo-1,3-beta-D-glucosidase activity"/>
    <property type="evidence" value="ECO:0007669"/>
    <property type="project" value="UniProtKB-EC"/>
</dbReference>
<evidence type="ECO:0000256" key="13">
    <source>
        <dbReference type="ARBA" id="ARBA00042373"/>
    </source>
</evidence>
<evidence type="ECO:0000256" key="5">
    <source>
        <dbReference type="ARBA" id="ARBA00022475"/>
    </source>
</evidence>
<evidence type="ECO:0000256" key="7">
    <source>
        <dbReference type="ARBA" id="ARBA00023136"/>
    </source>
</evidence>
<keyword evidence="16" id="KW-1185">Reference proteome</keyword>
<name>A0AAW0CHU3_9AGAR</name>
<sequence>MLADFVIGGTLDDAQAAIDVNLTDTLDLDHASAAANCFPAIGFKMPSNAPSSLNNWWCPYNTEYAFMGFSYEVSQCQSLSKLRTEFKDIRNTFNGRYVRLYGACDRDGFYDDIVTAAWEAGIGVHALIWFGFDGTDEWIGRRDALIETLHNNPKAKFVTRVVQFGSEPLFDWVLDPNDLAAQVREMKASLADLKIPVTISEMAYGYQEHNGATSVMNAIDFIDGHMLPFFAYDASTSSNSWPLVTRDLDWFVQNGQGKKIYLSQNGWPSTTYPGVEPNSPDAVADIPNEQDYFTLLDSKCSYFKTVAGGGVGWFAHIYSDSQEPGYGIYGTNGKLKFDFHPRTSC</sequence>
<evidence type="ECO:0000256" key="2">
    <source>
        <dbReference type="ARBA" id="ARBA00004401"/>
    </source>
</evidence>
<dbReference type="EC" id="3.2.1.39" evidence="4"/>
<evidence type="ECO:0000256" key="9">
    <source>
        <dbReference type="ARBA" id="ARBA00023277"/>
    </source>
</evidence>
<dbReference type="Proteomes" id="UP001383192">
    <property type="component" value="Unassembled WGS sequence"/>
</dbReference>
<dbReference type="EMBL" id="JAYKXP010000044">
    <property type="protein sequence ID" value="KAK7037760.1"/>
    <property type="molecule type" value="Genomic_DNA"/>
</dbReference>
<dbReference type="GO" id="GO:0009986">
    <property type="term" value="C:cell surface"/>
    <property type="evidence" value="ECO:0007669"/>
    <property type="project" value="TreeGrafter"/>
</dbReference>
<dbReference type="InterPro" id="IPR017853">
    <property type="entry name" value="GH"/>
</dbReference>
<dbReference type="GO" id="GO:0071555">
    <property type="term" value="P:cell wall organization"/>
    <property type="evidence" value="ECO:0007669"/>
    <property type="project" value="UniProtKB-KW"/>
</dbReference>
<gene>
    <name evidence="15" type="ORF">VNI00_010721</name>
</gene>
<evidence type="ECO:0000313" key="15">
    <source>
        <dbReference type="EMBL" id="KAK7037760.1"/>
    </source>
</evidence>
<keyword evidence="7" id="KW-0472">Membrane</keyword>
<protein>
    <recommendedName>
        <fullName evidence="4">glucan endo-1,3-beta-D-glucosidase</fullName>
        <ecNumber evidence="4">3.2.1.39</ecNumber>
    </recommendedName>
    <alternativeName>
        <fullName evidence="14">Endo-1,3-beta-glucanase btgC</fullName>
    </alternativeName>
    <alternativeName>
        <fullName evidence="13">Laminarinase btgC</fullName>
    </alternativeName>
</protein>
<dbReference type="InterPro" id="IPR050732">
    <property type="entry name" value="Beta-glucan_modifiers"/>
</dbReference>
<dbReference type="PANTHER" id="PTHR16631">
    <property type="entry name" value="GLUCAN 1,3-BETA-GLUCOSIDASE"/>
    <property type="match status" value="1"/>
</dbReference>
<comment type="subcellular location">
    <subcellularLocation>
        <location evidence="2">Cell membrane</location>
        <topology evidence="2">Single-pass type II membrane protein</topology>
    </subcellularLocation>
</comment>
<dbReference type="GO" id="GO:0005886">
    <property type="term" value="C:plasma membrane"/>
    <property type="evidence" value="ECO:0007669"/>
    <property type="project" value="UniProtKB-SubCell"/>
</dbReference>
<keyword evidence="10" id="KW-0961">Cell wall biogenesis/degradation</keyword>
<keyword evidence="9" id="KW-0119">Carbohydrate metabolism</keyword>
<accession>A0AAW0CHU3</accession>
<keyword evidence="8" id="KW-0325">Glycoprotein</keyword>
<evidence type="ECO:0000313" key="16">
    <source>
        <dbReference type="Proteomes" id="UP001383192"/>
    </source>
</evidence>
<dbReference type="SUPFAM" id="SSF51445">
    <property type="entry name" value="(Trans)glycosidases"/>
    <property type="match status" value="1"/>
</dbReference>
<proteinExistence type="inferred from homology"/>
<evidence type="ECO:0000256" key="3">
    <source>
        <dbReference type="ARBA" id="ARBA00008773"/>
    </source>
</evidence>
<keyword evidence="6" id="KW-0378">Hydrolase</keyword>
<evidence type="ECO:0000256" key="12">
    <source>
        <dbReference type="ARBA" id="ARBA00037649"/>
    </source>
</evidence>
<evidence type="ECO:0000256" key="6">
    <source>
        <dbReference type="ARBA" id="ARBA00022801"/>
    </source>
</evidence>
<organism evidence="15 16">
    <name type="scientific">Paramarasmius palmivorus</name>
    <dbReference type="NCBI Taxonomy" id="297713"/>
    <lineage>
        <taxon>Eukaryota</taxon>
        <taxon>Fungi</taxon>
        <taxon>Dikarya</taxon>
        <taxon>Basidiomycota</taxon>
        <taxon>Agaricomycotina</taxon>
        <taxon>Agaricomycetes</taxon>
        <taxon>Agaricomycetidae</taxon>
        <taxon>Agaricales</taxon>
        <taxon>Marasmiineae</taxon>
        <taxon>Marasmiaceae</taxon>
        <taxon>Paramarasmius</taxon>
    </lineage>
</organism>